<reference evidence="2 3" key="1">
    <citation type="journal article" date="2012" name="Genome Res.">
        <title>Genomic basis of endosymbiont-conferred protection against an insect parasitoid.</title>
        <authorList>
            <person name="Hansen A.K."/>
            <person name="Vorburger C."/>
            <person name="Moran N.A."/>
        </authorList>
    </citation>
    <scope>NUCLEOTIDE SEQUENCE [LARGE SCALE GENOMIC DNA]</scope>
    <source>
        <strain evidence="3">R5.15</strain>
    </source>
</reference>
<dbReference type="PANTHER" id="PTHR36251">
    <property type="entry name" value="FELS-1 PROPHAGE HOST SPECIFICITY PROTEIN-RELATED"/>
    <property type="match status" value="1"/>
</dbReference>
<feature type="non-terminal residue" evidence="2">
    <location>
        <position position="1"/>
    </location>
</feature>
<evidence type="ECO:0000313" key="2">
    <source>
        <dbReference type="EMBL" id="EGY28155.1"/>
    </source>
</evidence>
<keyword evidence="3" id="KW-1185">Reference proteome</keyword>
<feature type="domain" description="Tip attachment protein J central straight fiber" evidence="1">
    <location>
        <begin position="230"/>
        <end position="364"/>
    </location>
</feature>
<accession>G2H1H5</accession>
<evidence type="ECO:0000259" key="1">
    <source>
        <dbReference type="Pfam" id="PF09327"/>
    </source>
</evidence>
<name>G2H1H5_9ENTR</name>
<proteinExistence type="predicted"/>
<dbReference type="InterPro" id="IPR015406">
    <property type="entry name" value="GpJ_CSF"/>
</dbReference>
<dbReference type="PANTHER" id="PTHR36251:SF2">
    <property type="entry name" value="GIFSY-2 PROPHAGE HOST SPECIFICITY PROTEIN J, PHAGE LAMBDA"/>
    <property type="match status" value="1"/>
</dbReference>
<evidence type="ECO:0000313" key="3">
    <source>
        <dbReference type="Proteomes" id="UP000004116"/>
    </source>
</evidence>
<comment type="caution">
    <text evidence="2">The sequence shown here is derived from an EMBL/GenBank/DDBJ whole genome shotgun (WGS) entry which is preliminary data.</text>
</comment>
<dbReference type="Proteomes" id="UP000004116">
    <property type="component" value="Unassembled WGS sequence"/>
</dbReference>
<dbReference type="EMBL" id="AGCA01000446">
    <property type="protein sequence ID" value="EGY28155.1"/>
    <property type="molecule type" value="Genomic_DNA"/>
</dbReference>
<dbReference type="AlphaFoldDB" id="G2H1H5"/>
<sequence>DNYIDNYRTTTPMVSGITINWSFPAGVEDTFTTELEYQTEREYSQTIMSPRSEGKPLTEVPYPQRYYTMPGLAAGKAFYFRARLVDRTGNLGAWTAWVRGESSKDARLLLDQLRDDIMTTEAGKALTDKIDRTELSMNSRFDGLGNALNNYSKMIVLTKQISRHQTREVQEKIATLDKAVNSYKVLMATQFDQAKAETLEIKKTQSKAKQALSLHQTAVTARLSKNEAVLETKATTHFNATGGNALYSIKAGITYQGKYYDAGMVVGVETQGGHVKSQIGFNADHFVLLSGQQGKKFSPFAVKNNQVFIREGFIQDGSITNAKIGNTLQSTNYVANTSGWRWSKNGGIEMNGTGKGKARMTIKNNR</sequence>
<feature type="non-terminal residue" evidence="2">
    <location>
        <position position="366"/>
    </location>
</feature>
<dbReference type="InterPro" id="IPR053171">
    <property type="entry name" value="Viral_Tip_Attach_Protein"/>
</dbReference>
<gene>
    <name evidence="2" type="ORF">Rin_00019180</name>
</gene>
<dbReference type="Pfam" id="PF09327">
    <property type="entry name" value="Phage_Tail_Tip"/>
    <property type="match status" value="1"/>
</dbReference>
<dbReference type="RefSeq" id="WP_006707554.1">
    <property type="nucleotide sequence ID" value="NZ_AGCA01000446.1"/>
</dbReference>
<protein>
    <recommendedName>
        <fullName evidence="1">Tip attachment protein J central straight fiber domain-containing protein</fullName>
    </recommendedName>
</protein>
<organism evidence="2 3">
    <name type="scientific">Candidatus Regiella insecticola 5.15</name>
    <dbReference type="NCBI Taxonomy" id="1005043"/>
    <lineage>
        <taxon>Bacteria</taxon>
        <taxon>Pseudomonadati</taxon>
        <taxon>Pseudomonadota</taxon>
        <taxon>Gammaproteobacteria</taxon>
        <taxon>Enterobacterales</taxon>
        <taxon>Enterobacteriaceae</taxon>
        <taxon>aphid secondary symbionts</taxon>
        <taxon>Candidatus Regiella</taxon>
    </lineage>
</organism>
<dbReference type="OrthoDB" id="109844at2"/>